<keyword evidence="1" id="KW-0813">Transport</keyword>
<name>A0A1D8UWJ1_9PROT</name>
<evidence type="ECO:0000256" key="4">
    <source>
        <dbReference type="ARBA" id="ARBA00022982"/>
    </source>
</evidence>
<reference evidence="10 11" key="1">
    <citation type="journal article" date="2016" name="Microb. Cell Fact.">
        <title>Dissection of exopolysaccharide biosynthesis in Kozakia baliensis.</title>
        <authorList>
            <person name="Brandt J.U."/>
            <person name="Jakob F."/>
            <person name="Behr J."/>
            <person name="Geissler A.J."/>
            <person name="Vogel R.F."/>
        </authorList>
    </citation>
    <scope>NUCLEOTIDE SEQUENCE [LARGE SCALE GENOMIC DNA]</scope>
    <source>
        <strain evidence="10 11">DSM 14400</strain>
    </source>
</reference>
<dbReference type="RefSeq" id="WP_070403514.1">
    <property type="nucleotide sequence ID" value="NZ_BJVW01000004.1"/>
</dbReference>
<dbReference type="STRING" id="153496.A0U89_00710"/>
<protein>
    <recommendedName>
        <fullName evidence="7">Bacterioferritin-associated ferredoxin</fullName>
    </recommendedName>
</protein>
<evidence type="ECO:0000256" key="6">
    <source>
        <dbReference type="ARBA" id="ARBA00023014"/>
    </source>
</evidence>
<dbReference type="InterPro" id="IPR041854">
    <property type="entry name" value="BFD-like_2Fe2S-bd_dom_sf"/>
</dbReference>
<dbReference type="EMBL" id="CP014674">
    <property type="protein sequence ID" value="AOX18014.1"/>
    <property type="molecule type" value="Genomic_DNA"/>
</dbReference>
<keyword evidence="5" id="KW-0408">Iron</keyword>
<dbReference type="PANTHER" id="PTHR37424">
    <property type="entry name" value="BACTERIOFERRITIN-ASSOCIATED FERREDOXIN"/>
    <property type="match status" value="1"/>
</dbReference>
<keyword evidence="4" id="KW-0249">Electron transport</keyword>
<evidence type="ECO:0000313" key="10">
    <source>
        <dbReference type="EMBL" id="AOX18014.1"/>
    </source>
</evidence>
<evidence type="ECO:0000256" key="2">
    <source>
        <dbReference type="ARBA" id="ARBA00022714"/>
    </source>
</evidence>
<keyword evidence="3" id="KW-0479">Metal-binding</keyword>
<comment type="similarity">
    <text evidence="8">Belongs to the Bfd family.</text>
</comment>
<evidence type="ECO:0000256" key="5">
    <source>
        <dbReference type="ARBA" id="ARBA00023004"/>
    </source>
</evidence>
<dbReference type="SUPFAM" id="SSF47741">
    <property type="entry name" value="CO dehydrogenase ISP C-domain like"/>
    <property type="match status" value="1"/>
</dbReference>
<dbReference type="InterPro" id="IPR052371">
    <property type="entry name" value="BFD-associated_ferredoxin"/>
</dbReference>
<evidence type="ECO:0000313" key="11">
    <source>
        <dbReference type="Proteomes" id="UP000179145"/>
    </source>
</evidence>
<evidence type="ECO:0000256" key="7">
    <source>
        <dbReference type="ARBA" id="ARBA00039386"/>
    </source>
</evidence>
<gene>
    <name evidence="10" type="ORF">A0U89_00710</name>
</gene>
<dbReference type="AlphaFoldDB" id="A0A1D8UWJ1"/>
<dbReference type="Gene3D" id="1.10.10.1100">
    <property type="entry name" value="BFD-like [2Fe-2S]-binding domain"/>
    <property type="match status" value="1"/>
</dbReference>
<keyword evidence="2" id="KW-0001">2Fe-2S</keyword>
<keyword evidence="6" id="KW-0411">Iron-sulfur</keyword>
<feature type="domain" description="BFD-like [2Fe-2S]-binding" evidence="9">
    <location>
        <begin position="2"/>
        <end position="44"/>
    </location>
</feature>
<organism evidence="10 11">
    <name type="scientific">Kozakia baliensis</name>
    <dbReference type="NCBI Taxonomy" id="153496"/>
    <lineage>
        <taxon>Bacteria</taxon>
        <taxon>Pseudomonadati</taxon>
        <taxon>Pseudomonadota</taxon>
        <taxon>Alphaproteobacteria</taxon>
        <taxon>Acetobacterales</taxon>
        <taxon>Acetobacteraceae</taxon>
        <taxon>Kozakia</taxon>
    </lineage>
</organism>
<dbReference type="Proteomes" id="UP000179145">
    <property type="component" value="Chromosome"/>
</dbReference>
<dbReference type="OrthoDB" id="7428628at2"/>
<accession>A0A1D8UWJ1</accession>
<dbReference type="KEGG" id="kba:A0U89_00710"/>
<dbReference type="eggNOG" id="COG2906">
    <property type="taxonomic scope" value="Bacteria"/>
</dbReference>
<dbReference type="Pfam" id="PF04324">
    <property type="entry name" value="Fer2_BFD"/>
    <property type="match status" value="1"/>
</dbReference>
<dbReference type="InterPro" id="IPR007419">
    <property type="entry name" value="BFD-like_2Fe2S-bd_dom"/>
</dbReference>
<evidence type="ECO:0000259" key="9">
    <source>
        <dbReference type="Pfam" id="PF04324"/>
    </source>
</evidence>
<keyword evidence="11" id="KW-1185">Reference proteome</keyword>
<evidence type="ECO:0000256" key="1">
    <source>
        <dbReference type="ARBA" id="ARBA00022448"/>
    </source>
</evidence>
<dbReference type="GO" id="GO:0051537">
    <property type="term" value="F:2 iron, 2 sulfur cluster binding"/>
    <property type="evidence" value="ECO:0007669"/>
    <property type="project" value="UniProtKB-KW"/>
</dbReference>
<sequence length="75" mass="7957">MIVCSCNALTNHDVEDAVRKGASRPREIYASKGCKAQCGNCVPGMVCALKSLLQARKTQQTYVAAPEALRAMASA</sequence>
<evidence type="ECO:0000256" key="8">
    <source>
        <dbReference type="ARBA" id="ARBA00046332"/>
    </source>
</evidence>
<dbReference type="GO" id="GO:0046872">
    <property type="term" value="F:metal ion binding"/>
    <property type="evidence" value="ECO:0007669"/>
    <property type="project" value="UniProtKB-KW"/>
</dbReference>
<dbReference type="InterPro" id="IPR036884">
    <property type="entry name" value="2Fe-2S-bd_dom_sf"/>
</dbReference>
<dbReference type="PANTHER" id="PTHR37424:SF1">
    <property type="entry name" value="BACTERIOFERRITIN-ASSOCIATED FERREDOXIN"/>
    <property type="match status" value="1"/>
</dbReference>
<proteinExistence type="inferred from homology"/>
<evidence type="ECO:0000256" key="3">
    <source>
        <dbReference type="ARBA" id="ARBA00022723"/>
    </source>
</evidence>